<dbReference type="Pfam" id="PF13947">
    <property type="entry name" value="GUB_WAK_bind"/>
    <property type="match status" value="2"/>
</dbReference>
<organism evidence="16 17">
    <name type="scientific">Miscanthus lutarioriparius</name>
    <dbReference type="NCBI Taxonomy" id="422564"/>
    <lineage>
        <taxon>Eukaryota</taxon>
        <taxon>Viridiplantae</taxon>
        <taxon>Streptophyta</taxon>
        <taxon>Embryophyta</taxon>
        <taxon>Tracheophyta</taxon>
        <taxon>Spermatophyta</taxon>
        <taxon>Magnoliopsida</taxon>
        <taxon>Liliopsida</taxon>
        <taxon>Poales</taxon>
        <taxon>Poaceae</taxon>
        <taxon>PACMAD clade</taxon>
        <taxon>Panicoideae</taxon>
        <taxon>Andropogonodae</taxon>
        <taxon>Andropogoneae</taxon>
        <taxon>Saccharinae</taxon>
        <taxon>Miscanthus</taxon>
    </lineage>
</organism>
<dbReference type="Proteomes" id="UP000604825">
    <property type="component" value="Unassembled WGS sequence"/>
</dbReference>
<comment type="subcellular location">
    <subcellularLocation>
        <location evidence="1">Membrane</location>
        <topology evidence="1">Single-pass type I membrane protein</topology>
    </subcellularLocation>
</comment>
<dbReference type="PROSITE" id="PS00107">
    <property type="entry name" value="PROTEIN_KINASE_ATP"/>
    <property type="match status" value="1"/>
</dbReference>
<evidence type="ECO:0000256" key="3">
    <source>
        <dbReference type="ARBA" id="ARBA00022679"/>
    </source>
</evidence>
<dbReference type="InterPro" id="IPR011009">
    <property type="entry name" value="Kinase-like_dom_sf"/>
</dbReference>
<evidence type="ECO:0000256" key="5">
    <source>
        <dbReference type="ARBA" id="ARBA00022729"/>
    </source>
</evidence>
<dbReference type="InterPro" id="IPR008271">
    <property type="entry name" value="Ser/Thr_kinase_AS"/>
</dbReference>
<evidence type="ECO:0000256" key="10">
    <source>
        <dbReference type="ARBA" id="ARBA00023136"/>
    </source>
</evidence>
<evidence type="ECO:0000259" key="15">
    <source>
        <dbReference type="PROSITE" id="PS50011"/>
    </source>
</evidence>
<keyword evidence="6 13" id="KW-0547">Nucleotide-binding</keyword>
<protein>
    <recommendedName>
        <fullName evidence="15">Protein kinase domain-containing protein</fullName>
    </recommendedName>
</protein>
<dbReference type="InterPro" id="IPR045274">
    <property type="entry name" value="WAK-like"/>
</dbReference>
<feature type="chain" id="PRO_5032943695" description="Protein kinase domain-containing protein" evidence="14">
    <location>
        <begin position="21"/>
        <end position="880"/>
    </location>
</feature>
<dbReference type="Gene3D" id="3.30.200.20">
    <property type="entry name" value="Phosphorylase Kinase, domain 1"/>
    <property type="match status" value="1"/>
</dbReference>
<feature type="domain" description="Protein kinase" evidence="15">
    <location>
        <begin position="543"/>
        <end position="817"/>
    </location>
</feature>
<evidence type="ECO:0000256" key="12">
    <source>
        <dbReference type="ARBA" id="ARBA00023180"/>
    </source>
</evidence>
<evidence type="ECO:0000256" key="8">
    <source>
        <dbReference type="ARBA" id="ARBA00022840"/>
    </source>
</evidence>
<dbReference type="InterPro" id="IPR000719">
    <property type="entry name" value="Prot_kinase_dom"/>
</dbReference>
<evidence type="ECO:0000256" key="13">
    <source>
        <dbReference type="PROSITE-ProRule" id="PRU10141"/>
    </source>
</evidence>
<keyword evidence="8 13" id="KW-0067">ATP-binding</keyword>
<feature type="signal peptide" evidence="14">
    <location>
        <begin position="1"/>
        <end position="20"/>
    </location>
</feature>
<evidence type="ECO:0000313" key="17">
    <source>
        <dbReference type="Proteomes" id="UP000604825"/>
    </source>
</evidence>
<dbReference type="InterPro" id="IPR001245">
    <property type="entry name" value="Ser-Thr/Tyr_kinase_cat_dom"/>
</dbReference>
<proteinExistence type="predicted"/>
<dbReference type="SUPFAM" id="SSF56112">
    <property type="entry name" value="Protein kinase-like (PK-like)"/>
    <property type="match status" value="1"/>
</dbReference>
<dbReference type="FunFam" id="1.10.510.10:FF:000084">
    <property type="entry name" value="Wall-associated receptor kinase 2"/>
    <property type="match status" value="1"/>
</dbReference>
<evidence type="ECO:0000313" key="16">
    <source>
        <dbReference type="EMBL" id="CAD6255283.1"/>
    </source>
</evidence>
<dbReference type="PANTHER" id="PTHR27005:SF189">
    <property type="entry name" value="PROTEIN KINASE DOMAIN-CONTAINING PROTEIN"/>
    <property type="match status" value="1"/>
</dbReference>
<dbReference type="AlphaFoldDB" id="A0A811QGY5"/>
<keyword evidence="3" id="KW-0808">Transferase</keyword>
<dbReference type="InterPro" id="IPR017441">
    <property type="entry name" value="Protein_kinase_ATP_BS"/>
</dbReference>
<dbReference type="InterPro" id="IPR025287">
    <property type="entry name" value="WAK_GUB"/>
</dbReference>
<dbReference type="Pfam" id="PF07714">
    <property type="entry name" value="PK_Tyr_Ser-Thr"/>
    <property type="match status" value="1"/>
</dbReference>
<keyword evidence="4" id="KW-0812">Transmembrane</keyword>
<keyword evidence="10" id="KW-0472">Membrane</keyword>
<keyword evidence="5 14" id="KW-0732">Signal</keyword>
<dbReference type="OrthoDB" id="600848at2759"/>
<dbReference type="GO" id="GO:0030247">
    <property type="term" value="F:polysaccharide binding"/>
    <property type="evidence" value="ECO:0007669"/>
    <property type="project" value="InterPro"/>
</dbReference>
<evidence type="ECO:0000256" key="1">
    <source>
        <dbReference type="ARBA" id="ARBA00004479"/>
    </source>
</evidence>
<evidence type="ECO:0000256" key="6">
    <source>
        <dbReference type="ARBA" id="ARBA00022741"/>
    </source>
</evidence>
<feature type="binding site" evidence="13">
    <location>
        <position position="572"/>
    </location>
    <ligand>
        <name>ATP</name>
        <dbReference type="ChEBI" id="CHEBI:30616"/>
    </ligand>
</feature>
<reference evidence="16" key="1">
    <citation type="submission" date="2020-10" db="EMBL/GenBank/DDBJ databases">
        <authorList>
            <person name="Han B."/>
            <person name="Lu T."/>
            <person name="Zhao Q."/>
            <person name="Huang X."/>
            <person name="Zhao Y."/>
        </authorList>
    </citation>
    <scope>NUCLEOTIDE SEQUENCE</scope>
</reference>
<gene>
    <name evidence="16" type="ORF">NCGR_LOCUS38877</name>
</gene>
<dbReference type="GO" id="GO:0004674">
    <property type="term" value="F:protein serine/threonine kinase activity"/>
    <property type="evidence" value="ECO:0007669"/>
    <property type="project" value="UniProtKB-KW"/>
</dbReference>
<evidence type="ECO:0000256" key="7">
    <source>
        <dbReference type="ARBA" id="ARBA00022777"/>
    </source>
</evidence>
<dbReference type="Gene3D" id="1.10.510.10">
    <property type="entry name" value="Transferase(Phosphotransferase) domain 1"/>
    <property type="match status" value="1"/>
</dbReference>
<sequence length="880" mass="97715">MAGAVAFSLVILLHWSPSSSTPVLASGPATRSIKPGGGNKKVEACPASCGNLSFDYPFGIGPECSRGPDFRLTCDDATRPPKLFLADGITEVIHSIDVCSDGYEFDHDNDNSIEKTSIWRVVPMKSGVRVYNLSLEPPGRSFSRAYTHLNITGCDLDVYWVNQVPAITTWACSTRCHGEEEITEMAARHNCTGIGCCTIEVSPREDYGQSVQKDFQLSIVVHGHNQSGSIGTSRFKRTSLLRDRITVSSDDALLEWRIVDEPNCIAAKKSHKNYACISNNSNCYDPGMTSSEGYLCLCDRGYTGNPYIRDGCTNDKEYNPNQTRADCTRQCGNISVQFPFGLEEGCFARKEFRLSCTNATSSGVLNKEEDSRSRVIDLDVNEGTIKFTNLDHQMDALYASDITPGGDDLFIIHDVSASLQWVAANLSCTEAKQNISGYACVSINSSCVEVNAFSGYIGYRCKCPYGFKGNPYIQNGCQGRSGLQMLMSAFSKAFVREEWKKNVQNQLRKNYFLKNQGLLLEQISPDKTNIFSLEELEKATNNFDPTRIIGQGGHGMVYKGILSDQHVVAIKKSLVIEYSEIREFINEVAILSEINHRNIVKLFGCCLEYEVPLLVYDYISNGSLSQVLHAESRNDVSLVWDDYIRIATEAAGALSYLHSGASISVFHRDVKSANILLDENYIAKVSDFGASRLVPVDQTHINTNVQGTLGYLDPEYFVLRQLNEKSDVYSFGVVLLELLVRKKPVSKNNSGGVQSLSYYFLEALKEKEITDIVDSQVAEEATKEEISSVASLAEMCLRLRGEERPTMKQVETELQILRKKRVSSCQNEQQNKIMLLARRAEATCQALAIEPGEGTNLPLKHNQRCSSLEKEFMESATLPR</sequence>
<evidence type="ECO:0000256" key="4">
    <source>
        <dbReference type="ARBA" id="ARBA00022692"/>
    </source>
</evidence>
<dbReference type="PROSITE" id="PS50011">
    <property type="entry name" value="PROTEIN_KINASE_DOM"/>
    <property type="match status" value="1"/>
</dbReference>
<dbReference type="GO" id="GO:0007166">
    <property type="term" value="P:cell surface receptor signaling pathway"/>
    <property type="evidence" value="ECO:0007669"/>
    <property type="project" value="InterPro"/>
</dbReference>
<keyword evidence="12" id="KW-0325">Glycoprotein</keyword>
<dbReference type="GO" id="GO:0005524">
    <property type="term" value="F:ATP binding"/>
    <property type="evidence" value="ECO:0007669"/>
    <property type="project" value="UniProtKB-UniRule"/>
</dbReference>
<name>A0A811QGY5_9POAL</name>
<dbReference type="PROSITE" id="PS00108">
    <property type="entry name" value="PROTEIN_KINASE_ST"/>
    <property type="match status" value="1"/>
</dbReference>
<dbReference type="PANTHER" id="PTHR27005">
    <property type="entry name" value="WALL-ASSOCIATED RECEPTOR KINASE-LIKE 21"/>
    <property type="match status" value="1"/>
</dbReference>
<keyword evidence="11" id="KW-1015">Disulfide bond</keyword>
<evidence type="ECO:0000256" key="2">
    <source>
        <dbReference type="ARBA" id="ARBA00022527"/>
    </source>
</evidence>
<accession>A0A811QGY5</accession>
<dbReference type="GO" id="GO:0005886">
    <property type="term" value="C:plasma membrane"/>
    <property type="evidence" value="ECO:0007669"/>
    <property type="project" value="TreeGrafter"/>
</dbReference>
<evidence type="ECO:0000256" key="14">
    <source>
        <dbReference type="SAM" id="SignalP"/>
    </source>
</evidence>
<dbReference type="FunFam" id="3.30.200.20:FF:000043">
    <property type="entry name" value="Wall-associated receptor kinase 2"/>
    <property type="match status" value="1"/>
</dbReference>
<keyword evidence="17" id="KW-1185">Reference proteome</keyword>
<keyword evidence="7" id="KW-0418">Kinase</keyword>
<evidence type="ECO:0000256" key="11">
    <source>
        <dbReference type="ARBA" id="ARBA00023157"/>
    </source>
</evidence>
<dbReference type="EMBL" id="CAJGYO010000009">
    <property type="protein sequence ID" value="CAD6255283.1"/>
    <property type="molecule type" value="Genomic_DNA"/>
</dbReference>
<dbReference type="SMART" id="SM00220">
    <property type="entry name" value="S_TKc"/>
    <property type="match status" value="1"/>
</dbReference>
<keyword evidence="9" id="KW-1133">Transmembrane helix</keyword>
<comment type="caution">
    <text evidence="16">The sequence shown here is derived from an EMBL/GenBank/DDBJ whole genome shotgun (WGS) entry which is preliminary data.</text>
</comment>
<keyword evidence="2" id="KW-0723">Serine/threonine-protein kinase</keyword>
<evidence type="ECO:0000256" key="9">
    <source>
        <dbReference type="ARBA" id="ARBA00022989"/>
    </source>
</evidence>